<evidence type="ECO:0000259" key="3">
    <source>
        <dbReference type="Pfam" id="PF04419"/>
    </source>
</evidence>
<sequence length="106" mass="11758">MTRGNQRELARQKNMKKQSDSVKGKRRDDGLSAAARKQSAITSSWNFLYSAYVYLPILSAPKEYTQTYYVAVLAGWWGSGGGPAALPVAGGRWQFLHILGTRPQSH</sequence>
<reference evidence="4" key="1">
    <citation type="submission" date="2025-08" db="UniProtKB">
        <authorList>
            <consortium name="Ensembl"/>
        </authorList>
    </citation>
    <scope>IDENTIFICATION</scope>
</reference>
<reference evidence="4" key="2">
    <citation type="submission" date="2025-09" db="UniProtKB">
        <authorList>
            <consortium name="Ensembl"/>
        </authorList>
    </citation>
    <scope>IDENTIFICATION</scope>
</reference>
<evidence type="ECO:0000256" key="1">
    <source>
        <dbReference type="ARBA" id="ARBA00007309"/>
    </source>
</evidence>
<name>A0A8C3VNU3_9CETA</name>
<dbReference type="Pfam" id="PF04419">
    <property type="entry name" value="SERF-like_N"/>
    <property type="match status" value="1"/>
</dbReference>
<feature type="region of interest" description="Disordered" evidence="2">
    <location>
        <begin position="1"/>
        <end position="32"/>
    </location>
</feature>
<dbReference type="AlphaFoldDB" id="A0A8C3VNU3"/>
<dbReference type="Ensembl" id="ENSCWAT00000004875.1">
    <property type="protein sequence ID" value="ENSCWAP00000004502.1"/>
    <property type="gene ID" value="ENSCWAG00000003495.1"/>
</dbReference>
<dbReference type="Proteomes" id="UP000694540">
    <property type="component" value="Unplaced"/>
</dbReference>
<protein>
    <submittedName>
        <fullName evidence="4">Small EDRK-rich factor 2</fullName>
    </submittedName>
</protein>
<keyword evidence="5" id="KW-1185">Reference proteome</keyword>
<evidence type="ECO:0000256" key="2">
    <source>
        <dbReference type="SAM" id="MobiDB-lite"/>
    </source>
</evidence>
<evidence type="ECO:0000313" key="5">
    <source>
        <dbReference type="Proteomes" id="UP000694540"/>
    </source>
</evidence>
<dbReference type="InterPro" id="IPR007513">
    <property type="entry name" value="SERF-like_N"/>
</dbReference>
<dbReference type="PANTHER" id="PTHR13596">
    <property type="entry name" value="SMALL EDRK-RICH FACTOR 1"/>
    <property type="match status" value="1"/>
</dbReference>
<dbReference type="GeneTree" id="ENSGT00910000144347"/>
<feature type="compositionally biased region" description="Basic and acidic residues" evidence="2">
    <location>
        <begin position="1"/>
        <end position="30"/>
    </location>
</feature>
<dbReference type="PANTHER" id="PTHR13596:SF6">
    <property type="entry name" value="SMALL EDRK-RICH FACTOR-LIKE N-TERMINAL DOMAIN-CONTAINING PROTEIN"/>
    <property type="match status" value="1"/>
</dbReference>
<dbReference type="InterPro" id="IPR040211">
    <property type="entry name" value="SERF1/2-like"/>
</dbReference>
<comment type="similarity">
    <text evidence="1">Belongs to the SERF family.</text>
</comment>
<accession>A0A8C3VNU3</accession>
<feature type="domain" description="Small EDRK-rich factor-like N-terminal" evidence="3">
    <location>
        <begin position="1"/>
        <end position="37"/>
    </location>
</feature>
<proteinExistence type="inferred from homology"/>
<organism evidence="4 5">
    <name type="scientific">Catagonus wagneri</name>
    <name type="common">Chacoan peccary</name>
    <dbReference type="NCBI Taxonomy" id="51154"/>
    <lineage>
        <taxon>Eukaryota</taxon>
        <taxon>Metazoa</taxon>
        <taxon>Chordata</taxon>
        <taxon>Craniata</taxon>
        <taxon>Vertebrata</taxon>
        <taxon>Euteleostomi</taxon>
        <taxon>Mammalia</taxon>
        <taxon>Eutheria</taxon>
        <taxon>Laurasiatheria</taxon>
        <taxon>Artiodactyla</taxon>
        <taxon>Suina</taxon>
        <taxon>Tayassuidae</taxon>
        <taxon>Catagonus</taxon>
    </lineage>
</organism>
<evidence type="ECO:0000313" key="4">
    <source>
        <dbReference type="Ensembl" id="ENSCWAP00000004502.1"/>
    </source>
</evidence>